<comment type="caution">
    <text evidence="4">The sequence shown here is derived from an EMBL/GenBank/DDBJ whole genome shotgun (WGS) entry which is preliminary data.</text>
</comment>
<dbReference type="AlphaFoldDB" id="A0A9W7Q4U2"/>
<evidence type="ECO:0000259" key="2">
    <source>
        <dbReference type="Pfam" id="PF00534"/>
    </source>
</evidence>
<dbReference type="EMBL" id="QSMZ01000010">
    <property type="protein sequence ID" value="KAA6467041.1"/>
    <property type="molecule type" value="Genomic_DNA"/>
</dbReference>
<dbReference type="InterPro" id="IPR050194">
    <property type="entry name" value="Glycosyltransferase_grp1"/>
</dbReference>
<feature type="domain" description="Glycosyl transferase family 1" evidence="2">
    <location>
        <begin position="194"/>
        <end position="355"/>
    </location>
</feature>
<proteinExistence type="inferred from homology"/>
<reference evidence="4 5" key="1">
    <citation type="submission" date="2018-08" db="EMBL/GenBank/DDBJ databases">
        <title>Bacillus phenotypic plasticity.</title>
        <authorList>
            <person name="Hurtado E."/>
        </authorList>
    </citation>
    <scope>NUCLEOTIDE SEQUENCE [LARGE SCALE GENOMIC DNA]</scope>
    <source>
        <strain evidence="4 5">111b</strain>
    </source>
</reference>
<dbReference type="Proteomes" id="UP000323321">
    <property type="component" value="Unassembled WGS sequence"/>
</dbReference>
<comment type="similarity">
    <text evidence="1">Belongs to the glycosyltransferase group 1 family. Glycosyltransferase 4 subfamily.</text>
</comment>
<name>A0A9W7Q4U2_BACCE</name>
<dbReference type="InterPro" id="IPR001296">
    <property type="entry name" value="Glyco_trans_1"/>
</dbReference>
<protein>
    <submittedName>
        <fullName evidence="4">Glycosyltransferase family 1 protein</fullName>
    </submittedName>
</protein>
<evidence type="ECO:0000259" key="3">
    <source>
        <dbReference type="Pfam" id="PF13439"/>
    </source>
</evidence>
<dbReference type="Gene3D" id="3.40.50.2000">
    <property type="entry name" value="Glycogen Phosphorylase B"/>
    <property type="match status" value="2"/>
</dbReference>
<dbReference type="PANTHER" id="PTHR45947:SF3">
    <property type="entry name" value="SULFOQUINOVOSYL TRANSFERASE SQD2"/>
    <property type="match status" value="1"/>
</dbReference>
<accession>A0A9W7Q4U2</accession>
<sequence>MFYKGGIEMKKINILHLVPGLDAGGIEMMLLNYYKYMDRDKVQFDFAMFFDSVGLTGREFEKMGSTIYHLTPKSQGFKKYRDELLEILKRNKYDIIHAHQNYMSFIPLYYAKKHGIEVRIAHSHSTSVDNSNLMNPFLRMAGIYLNNFTSTYNMSCGIEAGKYIFGKTAFKKGNVKVLPNAIETNKFSFSQINRDKIRKELNIEGKFVIGNVGRLSEEKNHVFLLEMFKEIYARENNSCLVIVGEGDLDESLKELARGLGIENHVYFLGRRNDVNVILSAFDAFILPSFHEGFPVVCIEAQTSGIKCFFSDKIPREVSVTDRTEFISLNKSAKYWADCIIKTALNYNRIDKQKDIKDSGYDIKENAKWLENFYIECLKKEMEN</sequence>
<feature type="domain" description="Glycosyltransferase subfamily 4-like N-terminal" evidence="3">
    <location>
        <begin position="24"/>
        <end position="183"/>
    </location>
</feature>
<evidence type="ECO:0000313" key="5">
    <source>
        <dbReference type="Proteomes" id="UP000323321"/>
    </source>
</evidence>
<organism evidence="4 5">
    <name type="scientific">Bacillus cereus</name>
    <dbReference type="NCBI Taxonomy" id="1396"/>
    <lineage>
        <taxon>Bacteria</taxon>
        <taxon>Bacillati</taxon>
        <taxon>Bacillota</taxon>
        <taxon>Bacilli</taxon>
        <taxon>Bacillales</taxon>
        <taxon>Bacillaceae</taxon>
        <taxon>Bacillus</taxon>
        <taxon>Bacillus cereus group</taxon>
    </lineage>
</organism>
<dbReference type="SUPFAM" id="SSF53756">
    <property type="entry name" value="UDP-Glycosyltransferase/glycogen phosphorylase"/>
    <property type="match status" value="1"/>
</dbReference>
<dbReference type="PANTHER" id="PTHR45947">
    <property type="entry name" value="SULFOQUINOVOSYL TRANSFERASE SQD2"/>
    <property type="match status" value="1"/>
</dbReference>
<dbReference type="Pfam" id="PF13439">
    <property type="entry name" value="Glyco_transf_4"/>
    <property type="match status" value="1"/>
</dbReference>
<dbReference type="Pfam" id="PF00534">
    <property type="entry name" value="Glycos_transf_1"/>
    <property type="match status" value="1"/>
</dbReference>
<gene>
    <name evidence="4" type="ORF">DX932_14790</name>
</gene>
<dbReference type="InterPro" id="IPR028098">
    <property type="entry name" value="Glyco_trans_4-like_N"/>
</dbReference>
<evidence type="ECO:0000313" key="4">
    <source>
        <dbReference type="EMBL" id="KAA6467041.1"/>
    </source>
</evidence>
<dbReference type="CDD" id="cd03812">
    <property type="entry name" value="GT4_CapH-like"/>
    <property type="match status" value="1"/>
</dbReference>
<dbReference type="GO" id="GO:0016757">
    <property type="term" value="F:glycosyltransferase activity"/>
    <property type="evidence" value="ECO:0007669"/>
    <property type="project" value="InterPro"/>
</dbReference>
<evidence type="ECO:0000256" key="1">
    <source>
        <dbReference type="ARBA" id="ARBA00009481"/>
    </source>
</evidence>